<dbReference type="OrthoDB" id="9783100at2"/>
<evidence type="ECO:0000256" key="1">
    <source>
        <dbReference type="ARBA" id="ARBA00007613"/>
    </source>
</evidence>
<evidence type="ECO:0000313" key="3">
    <source>
        <dbReference type="EMBL" id="BAV64125.1"/>
    </source>
</evidence>
<feature type="signal peptide" evidence="2">
    <location>
        <begin position="1"/>
        <end position="26"/>
    </location>
</feature>
<dbReference type="PROSITE" id="PS51257">
    <property type="entry name" value="PROKAR_LIPOPROTEIN"/>
    <property type="match status" value="1"/>
</dbReference>
<gene>
    <name evidence="3" type="ORF">SCLO_1010850</name>
</gene>
<dbReference type="Proteomes" id="UP000218272">
    <property type="component" value="Chromosome SCLO_1"/>
</dbReference>
<keyword evidence="2" id="KW-0812">Transmembrane</keyword>
<dbReference type="InterPro" id="IPR010131">
    <property type="entry name" value="MdtP/NodT-like"/>
</dbReference>
<keyword evidence="2" id="KW-0564">Palmitate</keyword>
<dbReference type="PANTHER" id="PTHR30203:SF33">
    <property type="entry name" value="BLR4455 PROTEIN"/>
    <property type="match status" value="1"/>
</dbReference>
<dbReference type="Gene3D" id="1.20.1600.10">
    <property type="entry name" value="Outer membrane efflux proteins (OEP)"/>
    <property type="match status" value="1"/>
</dbReference>
<accession>A0A1E1F0T4</accession>
<name>A0A1E1F0T4_9SPHN</name>
<dbReference type="KEGG" id="sclo:SCLO_1010850"/>
<feature type="chain" id="PRO_5009026896" evidence="2">
    <location>
        <begin position="27"/>
        <end position="458"/>
    </location>
</feature>
<sequence length="458" mass="49067">MRNCLFRTVAAVALAVGLAGCVPSIPAPPDTSAVAAPESWRTKFTGGAIADGEWWQAFGDPTLVALVEQARENNADIAIALARVQEARAQERASRALLLPALNASIPASHGRSLTALGTAVETTVAQPQFQASYELDLFGRNRAQIDAAAANALASDAARQATVLSVTSATATGYVTLLALDERLRVLRETLTSREAALRIARSRADAGYTSDLELRQAEAEYHATQQQIPVVETALARQENALSLLTGNTPGDIMRGGRFAALRHPAVPALVPSELTGRRPDIVQAEYALAATDARLRAAQRQFLPQVQLSATVGEIIGSSLRDNVDFWSIGGSVLAPIFAGGRLRGQFDAAVAQRDQAAFAYQRAVLRAFREVEDQLAVITRLDDQEKALSGQRDAVASSLRHATNRYRVGYSTYLEQVDAQRALLSVDLALIQLRNDRLTALIALYQAVGGSPRP</sequence>
<comment type="similarity">
    <text evidence="1 2">Belongs to the outer membrane factor (OMF) (TC 1.B.17) family.</text>
</comment>
<keyword evidence="2 3" id="KW-0449">Lipoprotein</keyword>
<dbReference type="PANTHER" id="PTHR30203">
    <property type="entry name" value="OUTER MEMBRANE CATION EFFLUX PROTEIN"/>
    <property type="match status" value="1"/>
</dbReference>
<proteinExistence type="inferred from homology"/>
<evidence type="ECO:0000256" key="2">
    <source>
        <dbReference type="RuleBase" id="RU362097"/>
    </source>
</evidence>
<dbReference type="RefSeq" id="WP_066515695.1">
    <property type="nucleotide sequence ID" value="NZ_AP017655.1"/>
</dbReference>
<keyword evidence="4" id="KW-1185">Reference proteome</keyword>
<dbReference type="GO" id="GO:0005886">
    <property type="term" value="C:plasma membrane"/>
    <property type="evidence" value="ECO:0007669"/>
    <property type="project" value="UniProtKB-SubCell"/>
</dbReference>
<keyword evidence="2" id="KW-1134">Transmembrane beta strand</keyword>
<dbReference type="NCBIfam" id="TIGR01845">
    <property type="entry name" value="outer_NodT"/>
    <property type="match status" value="1"/>
</dbReference>
<organism evidence="3 4">
    <name type="scientific">Sphingobium cloacae</name>
    <dbReference type="NCBI Taxonomy" id="120107"/>
    <lineage>
        <taxon>Bacteria</taxon>
        <taxon>Pseudomonadati</taxon>
        <taxon>Pseudomonadota</taxon>
        <taxon>Alphaproteobacteria</taxon>
        <taxon>Sphingomonadales</taxon>
        <taxon>Sphingomonadaceae</taxon>
        <taxon>Sphingobium</taxon>
    </lineage>
</organism>
<keyword evidence="2" id="KW-0472">Membrane</keyword>
<dbReference type="AlphaFoldDB" id="A0A1E1F0T4"/>
<dbReference type="Gene3D" id="2.20.200.10">
    <property type="entry name" value="Outer membrane efflux proteins (OEP)"/>
    <property type="match status" value="1"/>
</dbReference>
<dbReference type="Pfam" id="PF02321">
    <property type="entry name" value="OEP"/>
    <property type="match status" value="2"/>
</dbReference>
<dbReference type="SUPFAM" id="SSF56954">
    <property type="entry name" value="Outer membrane efflux proteins (OEP)"/>
    <property type="match status" value="1"/>
</dbReference>
<reference evidence="3 4" key="1">
    <citation type="submission" date="2016-10" db="EMBL/GenBank/DDBJ databases">
        <title>Complete Genome Sequence of the Nonylphenol-Degrading Bacterium Sphingobium cloacae JCM 10874T.</title>
        <authorList>
            <person name="Ootsuka M."/>
            <person name="Nishizawa T."/>
            <person name="Ohta H."/>
        </authorList>
    </citation>
    <scope>NUCLEOTIDE SEQUENCE [LARGE SCALE GENOMIC DNA]</scope>
    <source>
        <strain evidence="3 4">JCM 10874</strain>
    </source>
</reference>
<dbReference type="EMBL" id="AP017655">
    <property type="protein sequence ID" value="BAV64125.1"/>
    <property type="molecule type" value="Genomic_DNA"/>
</dbReference>
<protein>
    <submittedName>
        <fullName evidence="3">RND efflux system outer membrane lipoprotein</fullName>
    </submittedName>
</protein>
<keyword evidence="2" id="KW-0732">Signal</keyword>
<dbReference type="GO" id="GO:0015562">
    <property type="term" value="F:efflux transmembrane transporter activity"/>
    <property type="evidence" value="ECO:0007669"/>
    <property type="project" value="InterPro"/>
</dbReference>
<comment type="subcellular location">
    <subcellularLocation>
        <location evidence="2">Cell membrane</location>
        <topology evidence="2">Lipid-anchor</topology>
    </subcellularLocation>
</comment>
<dbReference type="InterPro" id="IPR003423">
    <property type="entry name" value="OMP_efflux"/>
</dbReference>
<evidence type="ECO:0000313" key="4">
    <source>
        <dbReference type="Proteomes" id="UP000218272"/>
    </source>
</evidence>